<dbReference type="EMBL" id="KU096999">
    <property type="protein sequence ID" value="AMW36223.1"/>
    <property type="molecule type" value="Genomic_DNA"/>
</dbReference>
<gene>
    <name evidence="1" type="ORF">tc2005_p079c</name>
</gene>
<reference evidence="1" key="1">
    <citation type="submission" date="2015-11" db="EMBL/GenBank/DDBJ databases">
        <authorList>
            <person name="Chen M.H."/>
            <person name="Kuo S.T."/>
            <person name="Chang P.H."/>
        </authorList>
    </citation>
    <scope>NUCLEOTIDE SEQUENCE</scope>
    <source>
        <strain evidence="1">Taiwan/2005</strain>
    </source>
</reference>
<protein>
    <submittedName>
        <fullName evidence="1">Uncharacterized protein</fullName>
    </submittedName>
</protein>
<evidence type="ECO:0000313" key="1">
    <source>
        <dbReference type="EMBL" id="AMW36223.1"/>
    </source>
</evidence>
<name>A0A143DH98_9VIRU</name>
<organism evidence="1">
    <name type="scientific">Abalone herpesvirus Taiwan/2005</name>
    <dbReference type="NCBI Taxonomy" id="1821058"/>
    <lineage>
        <taxon>Viruses</taxon>
        <taxon>Duplodnaviria</taxon>
        <taxon>Heunggongvirae</taxon>
        <taxon>Peploviricota</taxon>
        <taxon>Herviviricetes</taxon>
        <taxon>Herpesvirales</taxon>
    </lineage>
</organism>
<proteinExistence type="predicted"/>
<accession>A0A143DH98</accession>
<sequence length="865" mass="98106">MISHSSSSARVVLCILVICCAIFSITRGQAGIYFQQVDIANGVMNVRVVTRIQPGGTVVFENSVFSYRSKLKSTYGFSEAFRNIVTQIPFASNFVNHGNVHGGNAFSFIMQFPNSNVKNYVQAVGGSPWSFYWEGKAKLTAWAFPGAIVGWGSLNPQIGIKLTSVSGEKGMLACTEKDFMAVGKYPSYSEHIETNLKIYKNGIPIYDGDLYARNQGTSLPYWCDFENKNTFYSISKKYRAEENQEVSPCWGGEEFCPTYVTTLGNIRFKNCSEGDATCESLWDKRESQPLFSWYTPHLTDEENHGPFLIKDTILLEAISFGENEDYIPFNRKVMLDYAKTIMTHMNQYQRYQYVKPLQNFTAPESGVVVALISKTGDKAGWDLVPGFNDECNDYVLVTKNVAKGESFTPVIPLNQVFFYDLRHDHVKFVLLPIDKHARAFQDSPVPEPCRYDAVRKVMGENTMRELGQWCKNKPELHCVDYFGQKFEDVVSVMFKNKCSCQKQPNYCRAKNVDDDEKDGVIVTFPIELGIKRASDVYQCEINGLKSLEENVLTLTGTSMDDYCKQTPPKPRLSLTVDGQVKISCERDNWGVVCGLNKHLIGIVRGTRPFIIGEHGFTINPYRLAVTSGEVACIDKATKKVESSATVKSLMNHIFKEEWKETRVYYTDANGEPCKPHSTNCQVSCALIESDSSGKYDFKGFGAAFTYQDLLKKNEIYGDDFLMVPSRIDRSELVENNFFRHSITIPGFDKTPALTPMHCLIRAEADYNQEDETETDHDKIFTFKTINHFGCGIVDAREELPSDYISFMRMHPIYTDREENVLTNETMRVPFTSRSDVLINSTYDSSIISDFNPRFPQNKGFVFFLR</sequence>